<gene>
    <name evidence="1" type="ORF">SAMN02745190_00882</name>
</gene>
<reference evidence="1 2" key="1">
    <citation type="submission" date="2016-11" db="EMBL/GenBank/DDBJ databases">
        <authorList>
            <person name="Jaros S."/>
            <person name="Januszkiewicz K."/>
            <person name="Wedrychowicz H."/>
        </authorList>
    </citation>
    <scope>NUCLEOTIDE SEQUENCE [LARGE SCALE GENOMIC DNA]</scope>
    <source>
        <strain evidence="1 2">DSM 10502</strain>
    </source>
</reference>
<dbReference type="AlphaFoldDB" id="A0A1M4V525"/>
<dbReference type="InterPro" id="IPR053746">
    <property type="entry name" value="Viral_HT_Connector_Assembly"/>
</dbReference>
<organism evidence="1 2">
    <name type="scientific">Schwartzia succinivorans DSM 10502</name>
    <dbReference type="NCBI Taxonomy" id="1123243"/>
    <lineage>
        <taxon>Bacteria</taxon>
        <taxon>Bacillati</taxon>
        <taxon>Bacillota</taxon>
        <taxon>Negativicutes</taxon>
        <taxon>Selenomonadales</taxon>
        <taxon>Selenomonadaceae</taxon>
        <taxon>Schwartzia</taxon>
    </lineage>
</organism>
<name>A0A1M4V525_9FIRM</name>
<dbReference type="Gene3D" id="1.10.246.150">
    <property type="match status" value="1"/>
</dbReference>
<accession>A0A1M4V525</accession>
<keyword evidence="2" id="KW-1185">Reference proteome</keyword>
<dbReference type="EMBL" id="FQUG01000003">
    <property type="protein sequence ID" value="SHE64029.1"/>
    <property type="molecule type" value="Genomic_DNA"/>
</dbReference>
<evidence type="ECO:0000313" key="2">
    <source>
        <dbReference type="Proteomes" id="UP000184404"/>
    </source>
</evidence>
<protein>
    <submittedName>
        <fullName evidence="1">Phage gp6-like head-tail connector protein</fullName>
    </submittedName>
</protein>
<sequence>MVLEVSILKELLGMDSEDTGKDTLLQFVLDNVQEVILNYCHIDELPDGLSNTAYRMAMDLYRNEGIGSAEGKTGEVTSIKEGDTEISFGSSKYSAGFAESVLKNYAMQLNRYRRVVSSCR</sequence>
<dbReference type="OrthoDB" id="2611623at2"/>
<evidence type="ECO:0000313" key="1">
    <source>
        <dbReference type="EMBL" id="SHE64029.1"/>
    </source>
</evidence>
<proteinExistence type="predicted"/>
<dbReference type="Proteomes" id="UP000184404">
    <property type="component" value="Unassembled WGS sequence"/>
</dbReference>
<dbReference type="RefSeq" id="WP_072934963.1">
    <property type="nucleotide sequence ID" value="NZ_FQUG01000003.1"/>
</dbReference>
<dbReference type="STRING" id="1123243.SAMN02745190_00882"/>